<dbReference type="SUPFAM" id="SSF161098">
    <property type="entry name" value="MetI-like"/>
    <property type="match status" value="1"/>
</dbReference>
<feature type="transmembrane region" description="Helical" evidence="7">
    <location>
        <begin position="107"/>
        <end position="130"/>
    </location>
</feature>
<evidence type="ECO:0000256" key="4">
    <source>
        <dbReference type="ARBA" id="ARBA00022692"/>
    </source>
</evidence>
<dbReference type="InterPro" id="IPR000515">
    <property type="entry name" value="MetI-like"/>
</dbReference>
<evidence type="ECO:0000256" key="6">
    <source>
        <dbReference type="ARBA" id="ARBA00023136"/>
    </source>
</evidence>
<name>A0A644WE73_9ZZZZ</name>
<evidence type="ECO:0000256" key="3">
    <source>
        <dbReference type="ARBA" id="ARBA00022475"/>
    </source>
</evidence>
<dbReference type="AlphaFoldDB" id="A0A644WE73"/>
<dbReference type="InterPro" id="IPR051393">
    <property type="entry name" value="ABC_transporter_permease"/>
</dbReference>
<dbReference type="PROSITE" id="PS50928">
    <property type="entry name" value="ABC_TM1"/>
    <property type="match status" value="1"/>
</dbReference>
<feature type="domain" description="ABC transmembrane type-1" evidence="8">
    <location>
        <begin position="77"/>
        <end position="285"/>
    </location>
</feature>
<feature type="transmembrane region" description="Helical" evidence="7">
    <location>
        <begin position="80"/>
        <end position="100"/>
    </location>
</feature>
<dbReference type="EMBL" id="VSSQ01000756">
    <property type="protein sequence ID" value="MPM00833.1"/>
    <property type="molecule type" value="Genomic_DNA"/>
</dbReference>
<organism evidence="9">
    <name type="scientific">bioreactor metagenome</name>
    <dbReference type="NCBI Taxonomy" id="1076179"/>
    <lineage>
        <taxon>unclassified sequences</taxon>
        <taxon>metagenomes</taxon>
        <taxon>ecological metagenomes</taxon>
    </lineage>
</organism>
<keyword evidence="4 7" id="KW-0812">Transmembrane</keyword>
<keyword evidence="2" id="KW-0813">Transport</keyword>
<accession>A0A644WE73</accession>
<evidence type="ECO:0000256" key="1">
    <source>
        <dbReference type="ARBA" id="ARBA00004651"/>
    </source>
</evidence>
<evidence type="ECO:0000256" key="2">
    <source>
        <dbReference type="ARBA" id="ARBA00022448"/>
    </source>
</evidence>
<feature type="transmembrane region" description="Helical" evidence="7">
    <location>
        <begin position="12"/>
        <end position="38"/>
    </location>
</feature>
<evidence type="ECO:0000256" key="5">
    <source>
        <dbReference type="ARBA" id="ARBA00022989"/>
    </source>
</evidence>
<dbReference type="Pfam" id="PF00528">
    <property type="entry name" value="BPD_transp_1"/>
    <property type="match status" value="1"/>
</dbReference>
<feature type="transmembrane region" description="Helical" evidence="7">
    <location>
        <begin position="159"/>
        <end position="183"/>
    </location>
</feature>
<feature type="transmembrane region" description="Helical" evidence="7">
    <location>
        <begin position="264"/>
        <end position="284"/>
    </location>
</feature>
<dbReference type="PANTHER" id="PTHR30193">
    <property type="entry name" value="ABC TRANSPORTER PERMEASE PROTEIN"/>
    <property type="match status" value="1"/>
</dbReference>
<proteinExistence type="predicted"/>
<keyword evidence="6 7" id="KW-0472">Membrane</keyword>
<dbReference type="GO" id="GO:0055085">
    <property type="term" value="P:transmembrane transport"/>
    <property type="evidence" value="ECO:0007669"/>
    <property type="project" value="InterPro"/>
</dbReference>
<reference evidence="9" key="1">
    <citation type="submission" date="2019-08" db="EMBL/GenBank/DDBJ databases">
        <authorList>
            <person name="Kucharzyk K."/>
            <person name="Murdoch R.W."/>
            <person name="Higgins S."/>
            <person name="Loffler F."/>
        </authorList>
    </citation>
    <scope>NUCLEOTIDE SEQUENCE</scope>
</reference>
<gene>
    <name evidence="9" type="primary">lacF_9</name>
    <name evidence="9" type="ORF">SDC9_47065</name>
</gene>
<dbReference type="InterPro" id="IPR035906">
    <property type="entry name" value="MetI-like_sf"/>
</dbReference>
<dbReference type="Gene3D" id="1.10.3720.10">
    <property type="entry name" value="MetI-like"/>
    <property type="match status" value="1"/>
</dbReference>
<feature type="transmembrane region" description="Helical" evidence="7">
    <location>
        <begin position="204"/>
        <end position="226"/>
    </location>
</feature>
<comment type="caution">
    <text evidence="9">The sequence shown here is derived from an EMBL/GenBank/DDBJ whole genome shotgun (WGS) entry which is preliminary data.</text>
</comment>
<comment type="subcellular location">
    <subcellularLocation>
        <location evidence="1">Cell membrane</location>
        <topology evidence="1">Multi-pass membrane protein</topology>
    </subcellularLocation>
</comment>
<evidence type="ECO:0000259" key="8">
    <source>
        <dbReference type="PROSITE" id="PS50928"/>
    </source>
</evidence>
<dbReference type="GO" id="GO:0005886">
    <property type="term" value="C:plasma membrane"/>
    <property type="evidence" value="ECO:0007669"/>
    <property type="project" value="UniProtKB-SubCell"/>
</dbReference>
<keyword evidence="5 7" id="KW-1133">Transmembrane helix</keyword>
<dbReference type="CDD" id="cd06261">
    <property type="entry name" value="TM_PBP2"/>
    <property type="match status" value="1"/>
</dbReference>
<dbReference type="PANTHER" id="PTHR30193:SF37">
    <property type="entry name" value="INNER MEMBRANE ABC TRANSPORTER PERMEASE PROTEIN YCJO"/>
    <property type="match status" value="1"/>
</dbReference>
<evidence type="ECO:0000256" key="7">
    <source>
        <dbReference type="SAM" id="Phobius"/>
    </source>
</evidence>
<sequence>MKTRISGNKASKYLLILFAVPALLNFLVFRYLPIFWALRTSFYDYSLLAGFRGFIGFGNYGTMFQDSAFHQSMGVTLKYFLYYVPSVVILALILGMFVSLPKPGVGFLRAIIFIPVVTSFVVVSIVWGMLLNKDVGMVNAILQNLGLPRVPFLMNTKTALPTVALISVWKNVGYSMIIIVAGLKGVDKSLYESAYLDGASSLRIYWSITLPMISRQLMFITIWATLQAFQSFVPIQTLTGGGPNKATNVIVYHIYNIGFNFGRMGYAISMSIVLLVILLLVSIIQMRMFKRDY</sequence>
<keyword evidence="3" id="KW-1003">Cell membrane</keyword>
<protein>
    <submittedName>
        <fullName evidence="9">Lactose transport system permease protein LacF</fullName>
    </submittedName>
</protein>
<evidence type="ECO:0000313" key="9">
    <source>
        <dbReference type="EMBL" id="MPM00833.1"/>
    </source>
</evidence>